<name>D8UBZ2_VOLCA</name>
<accession>D8UBZ2</accession>
<keyword evidence="1" id="KW-0812">Transmembrane</keyword>
<evidence type="ECO:0000313" key="3">
    <source>
        <dbReference type="Proteomes" id="UP000001058"/>
    </source>
</evidence>
<protein>
    <submittedName>
        <fullName evidence="2">Uncharacterized protein</fullName>
    </submittedName>
</protein>
<keyword evidence="3" id="KW-1185">Reference proteome</keyword>
<dbReference type="Proteomes" id="UP000001058">
    <property type="component" value="Unassembled WGS sequence"/>
</dbReference>
<proteinExistence type="predicted"/>
<dbReference type="EMBL" id="GL378379">
    <property type="protein sequence ID" value="EFJ42706.1"/>
    <property type="molecule type" value="Genomic_DNA"/>
</dbReference>
<evidence type="ECO:0000256" key="1">
    <source>
        <dbReference type="SAM" id="Phobius"/>
    </source>
</evidence>
<organism evidence="3">
    <name type="scientific">Volvox carteri f. nagariensis</name>
    <dbReference type="NCBI Taxonomy" id="3068"/>
    <lineage>
        <taxon>Eukaryota</taxon>
        <taxon>Viridiplantae</taxon>
        <taxon>Chlorophyta</taxon>
        <taxon>core chlorophytes</taxon>
        <taxon>Chlorophyceae</taxon>
        <taxon>CS clade</taxon>
        <taxon>Chlamydomonadales</taxon>
        <taxon>Volvocaceae</taxon>
        <taxon>Volvox</taxon>
    </lineage>
</organism>
<sequence>MLARAPAADVYPCCCLGQLARRATMKKRQAWPICGLHLCFFASLVCSNTLFLSPPIYLSEIEQAIGIKSMLAFCQQFKSKAKLITHEHVTLARSLARSLTRRYYAYIAPPIDDRIVQHIVVVAQFLVFGVGATEAAAFRDAELSLFQLATEQPLPDPVSLHEAMEAVRTGLGVEDPGRFRFCKPTRHAPHRLGRKYKRFAAQSHVKPPTPLPTPTPFLLSASNPNANISIDNRCLAFIQPRMTAPP</sequence>
<dbReference type="GeneID" id="9619091"/>
<evidence type="ECO:0000313" key="2">
    <source>
        <dbReference type="EMBL" id="EFJ42706.1"/>
    </source>
</evidence>
<dbReference type="RefSeq" id="XP_002956167.1">
    <property type="nucleotide sequence ID" value="XM_002956121.1"/>
</dbReference>
<dbReference type="InParanoid" id="D8UBZ2"/>
<gene>
    <name evidence="2" type="ORF">VOLCADRAFT_97135</name>
</gene>
<keyword evidence="1" id="KW-1133">Transmembrane helix</keyword>
<feature type="transmembrane region" description="Helical" evidence="1">
    <location>
        <begin position="30"/>
        <end position="52"/>
    </location>
</feature>
<reference evidence="2 3" key="1">
    <citation type="journal article" date="2010" name="Science">
        <title>Genomic analysis of organismal complexity in the multicellular green alga Volvox carteri.</title>
        <authorList>
            <person name="Prochnik S.E."/>
            <person name="Umen J."/>
            <person name="Nedelcu A.M."/>
            <person name="Hallmann A."/>
            <person name="Miller S.M."/>
            <person name="Nishii I."/>
            <person name="Ferris P."/>
            <person name="Kuo A."/>
            <person name="Mitros T."/>
            <person name="Fritz-Laylin L.K."/>
            <person name="Hellsten U."/>
            <person name="Chapman J."/>
            <person name="Simakov O."/>
            <person name="Rensing S.A."/>
            <person name="Terry A."/>
            <person name="Pangilinan J."/>
            <person name="Kapitonov V."/>
            <person name="Jurka J."/>
            <person name="Salamov A."/>
            <person name="Shapiro H."/>
            <person name="Schmutz J."/>
            <person name="Grimwood J."/>
            <person name="Lindquist E."/>
            <person name="Lucas S."/>
            <person name="Grigoriev I.V."/>
            <person name="Schmitt R."/>
            <person name="Kirk D."/>
            <person name="Rokhsar D.S."/>
        </authorList>
    </citation>
    <scope>NUCLEOTIDE SEQUENCE [LARGE SCALE GENOMIC DNA]</scope>
    <source>
        <strain evidence="3">f. Nagariensis / Eve</strain>
    </source>
</reference>
<dbReference type="AlphaFoldDB" id="D8UBZ2"/>
<dbReference type="KEGG" id="vcn:VOLCADRAFT_97135"/>
<keyword evidence="1" id="KW-0472">Membrane</keyword>